<dbReference type="Pfam" id="PF07106">
    <property type="entry name" value="WHD_TBPIP"/>
    <property type="match status" value="1"/>
</dbReference>
<dbReference type="GO" id="GO:0003690">
    <property type="term" value="F:double-stranded DNA binding"/>
    <property type="evidence" value="ECO:0007669"/>
    <property type="project" value="TreeGrafter"/>
</dbReference>
<dbReference type="Proteomes" id="UP001378592">
    <property type="component" value="Unassembled WGS sequence"/>
</dbReference>
<feature type="domain" description="Homologous-pairing protein 2 winged helix" evidence="9">
    <location>
        <begin position="3"/>
        <end position="62"/>
    </location>
</feature>
<comment type="subcellular location">
    <subcellularLocation>
        <location evidence="1">Nucleus</location>
    </subcellularLocation>
</comment>
<dbReference type="Pfam" id="PF18517">
    <property type="entry name" value="LZ3wCH"/>
    <property type="match status" value="1"/>
</dbReference>
<evidence type="ECO:0000313" key="11">
    <source>
        <dbReference type="EMBL" id="KAK7792377.1"/>
    </source>
</evidence>
<proteinExistence type="inferred from homology"/>
<dbReference type="GO" id="GO:0007129">
    <property type="term" value="P:homologous chromosome pairing at meiosis"/>
    <property type="evidence" value="ECO:0007669"/>
    <property type="project" value="TreeGrafter"/>
</dbReference>
<evidence type="ECO:0000256" key="4">
    <source>
        <dbReference type="ARBA" id="ARBA00023054"/>
    </source>
</evidence>
<gene>
    <name evidence="11" type="ORF">R5R35_007729</name>
</gene>
<dbReference type="Gene3D" id="1.10.10.10">
    <property type="entry name" value="Winged helix-like DNA-binding domain superfamily/Winged helix DNA-binding domain"/>
    <property type="match status" value="1"/>
</dbReference>
<evidence type="ECO:0000256" key="3">
    <source>
        <dbReference type="ARBA" id="ARBA00016093"/>
    </source>
</evidence>
<keyword evidence="6" id="KW-0539">Nucleus</keyword>
<dbReference type="GO" id="GO:0010774">
    <property type="term" value="P:meiotic strand invasion involved in reciprocal meiotic recombination"/>
    <property type="evidence" value="ECO:0007669"/>
    <property type="project" value="TreeGrafter"/>
</dbReference>
<dbReference type="GO" id="GO:0000794">
    <property type="term" value="C:condensed nuclear chromosome"/>
    <property type="evidence" value="ECO:0007669"/>
    <property type="project" value="TreeGrafter"/>
</dbReference>
<dbReference type="EMBL" id="JAZDUA010000451">
    <property type="protein sequence ID" value="KAK7792377.1"/>
    <property type="molecule type" value="Genomic_DNA"/>
</dbReference>
<keyword evidence="4 8" id="KW-0175">Coiled coil</keyword>
<protein>
    <recommendedName>
        <fullName evidence="3">Homologous-pairing protein 2 homolog</fullName>
    </recommendedName>
</protein>
<evidence type="ECO:0000256" key="6">
    <source>
        <dbReference type="ARBA" id="ARBA00023242"/>
    </source>
</evidence>
<reference evidence="11 12" key="1">
    <citation type="submission" date="2024-03" db="EMBL/GenBank/DDBJ databases">
        <title>The genome assembly and annotation of the cricket Gryllus longicercus Weissman &amp; Gray.</title>
        <authorList>
            <person name="Szrajer S."/>
            <person name="Gray D."/>
            <person name="Ylla G."/>
        </authorList>
    </citation>
    <scope>NUCLEOTIDE SEQUENCE [LARGE SCALE GENOMIC DNA]</scope>
    <source>
        <strain evidence="11">DAG 2021-001</strain>
        <tissue evidence="11">Whole body minus gut</tissue>
    </source>
</reference>
<evidence type="ECO:0000259" key="9">
    <source>
        <dbReference type="Pfam" id="PF07106"/>
    </source>
</evidence>
<dbReference type="PANTHER" id="PTHR15938">
    <property type="entry name" value="TBP-1 INTERACTING PROTEIN"/>
    <property type="match status" value="1"/>
</dbReference>
<dbReference type="GO" id="GO:0120231">
    <property type="term" value="C:DNA recombinase auxiliary factor complex"/>
    <property type="evidence" value="ECO:0007669"/>
    <property type="project" value="TreeGrafter"/>
</dbReference>
<dbReference type="InterPro" id="IPR036388">
    <property type="entry name" value="WH-like_DNA-bd_sf"/>
</dbReference>
<dbReference type="GO" id="GO:0000709">
    <property type="term" value="P:meiotic joint molecule formation"/>
    <property type="evidence" value="ECO:0007669"/>
    <property type="project" value="TreeGrafter"/>
</dbReference>
<dbReference type="AlphaFoldDB" id="A0AAN9V8C1"/>
<evidence type="ECO:0000259" key="10">
    <source>
        <dbReference type="Pfam" id="PF18517"/>
    </source>
</evidence>
<evidence type="ECO:0000256" key="1">
    <source>
        <dbReference type="ARBA" id="ARBA00004123"/>
    </source>
</evidence>
<sequence>MGADEAVLKYLVTQNRPYSANDIFMNLHKEYGKTAVQKSLDVLVEKGSIKEKVYGKQKVYSVQQKMGISSDEVSKVLEDLDKRIGQASEKLSLVEQELHTSEALLRNLVSSPTTENAIKDLDVLQNKVDKLKEKLKNLSQTSVPISKKDFEETKKEHERMTKEWRKRKSTCMSIVNSILESYPKTKKELLDDIGIETDEDVGISQLL</sequence>
<dbReference type="InterPro" id="IPR040661">
    <property type="entry name" value="LZ3wCH"/>
</dbReference>
<comment type="similarity">
    <text evidence="2">Belongs to the HOP2 family.</text>
</comment>
<keyword evidence="7" id="KW-0469">Meiosis</keyword>
<evidence type="ECO:0000256" key="7">
    <source>
        <dbReference type="ARBA" id="ARBA00023254"/>
    </source>
</evidence>
<evidence type="ECO:0000313" key="12">
    <source>
        <dbReference type="Proteomes" id="UP001378592"/>
    </source>
</evidence>
<comment type="caution">
    <text evidence="11">The sequence shown here is derived from an EMBL/GenBank/DDBJ whole genome shotgun (WGS) entry which is preliminary data.</text>
</comment>
<feature type="domain" description="Leucine zipper with capping helix" evidence="10">
    <location>
        <begin position="148"/>
        <end position="202"/>
    </location>
</feature>
<dbReference type="PANTHER" id="PTHR15938:SF0">
    <property type="entry name" value="HOMOLOGOUS-PAIRING PROTEIN 2 HOMOLOG"/>
    <property type="match status" value="1"/>
</dbReference>
<name>A0AAN9V8C1_9ORTH</name>
<keyword evidence="5" id="KW-0233">DNA recombination</keyword>
<dbReference type="GO" id="GO:0120230">
    <property type="term" value="F:recombinase activator activity"/>
    <property type="evidence" value="ECO:0007669"/>
    <property type="project" value="TreeGrafter"/>
</dbReference>
<dbReference type="InterPro" id="IPR010776">
    <property type="entry name" value="Hop2_WH_dom"/>
</dbReference>
<keyword evidence="12" id="KW-1185">Reference proteome</keyword>
<organism evidence="11 12">
    <name type="scientific">Gryllus longicercus</name>
    <dbReference type="NCBI Taxonomy" id="2509291"/>
    <lineage>
        <taxon>Eukaryota</taxon>
        <taxon>Metazoa</taxon>
        <taxon>Ecdysozoa</taxon>
        <taxon>Arthropoda</taxon>
        <taxon>Hexapoda</taxon>
        <taxon>Insecta</taxon>
        <taxon>Pterygota</taxon>
        <taxon>Neoptera</taxon>
        <taxon>Polyneoptera</taxon>
        <taxon>Orthoptera</taxon>
        <taxon>Ensifera</taxon>
        <taxon>Gryllidea</taxon>
        <taxon>Grylloidea</taxon>
        <taxon>Gryllidae</taxon>
        <taxon>Gryllinae</taxon>
        <taxon>Gryllus</taxon>
    </lineage>
</organism>
<evidence type="ECO:0000256" key="5">
    <source>
        <dbReference type="ARBA" id="ARBA00023172"/>
    </source>
</evidence>
<evidence type="ECO:0000256" key="8">
    <source>
        <dbReference type="SAM" id="Coils"/>
    </source>
</evidence>
<feature type="coiled-coil region" evidence="8">
    <location>
        <begin position="77"/>
        <end position="167"/>
    </location>
</feature>
<evidence type="ECO:0000256" key="2">
    <source>
        <dbReference type="ARBA" id="ARBA00007922"/>
    </source>
</evidence>
<accession>A0AAN9V8C1</accession>